<organism evidence="5 6">
    <name type="scientific">Escallonia herrerae</name>
    <dbReference type="NCBI Taxonomy" id="1293975"/>
    <lineage>
        <taxon>Eukaryota</taxon>
        <taxon>Viridiplantae</taxon>
        <taxon>Streptophyta</taxon>
        <taxon>Embryophyta</taxon>
        <taxon>Tracheophyta</taxon>
        <taxon>Spermatophyta</taxon>
        <taxon>Magnoliopsida</taxon>
        <taxon>eudicotyledons</taxon>
        <taxon>Gunneridae</taxon>
        <taxon>Pentapetalae</taxon>
        <taxon>asterids</taxon>
        <taxon>campanulids</taxon>
        <taxon>Escalloniales</taxon>
        <taxon>Escalloniaceae</taxon>
        <taxon>Escallonia</taxon>
    </lineage>
</organism>
<name>A0AA89AVP2_9ASTE</name>
<dbReference type="Pfam" id="PF15699">
    <property type="entry name" value="NPR1_interact"/>
    <property type="match status" value="1"/>
</dbReference>
<evidence type="ECO:0000256" key="3">
    <source>
        <dbReference type="ARBA" id="ARBA00023242"/>
    </source>
</evidence>
<comment type="subcellular location">
    <subcellularLocation>
        <location evidence="1">Nucleus</location>
    </subcellularLocation>
</comment>
<reference evidence="5" key="1">
    <citation type="submission" date="2022-12" db="EMBL/GenBank/DDBJ databases">
        <title>Draft genome assemblies for two species of Escallonia (Escalloniales).</title>
        <authorList>
            <person name="Chanderbali A."/>
            <person name="Dervinis C."/>
            <person name="Anghel I."/>
            <person name="Soltis D."/>
            <person name="Soltis P."/>
            <person name="Zapata F."/>
        </authorList>
    </citation>
    <scope>NUCLEOTIDE SEQUENCE</scope>
    <source>
        <strain evidence="5">UCBG64.0493</strain>
        <tissue evidence="5">Leaf</tissue>
    </source>
</reference>
<dbReference type="GO" id="GO:0010112">
    <property type="term" value="P:regulation of systemic acquired resistance"/>
    <property type="evidence" value="ECO:0007669"/>
    <property type="project" value="InterPro"/>
</dbReference>
<dbReference type="InterPro" id="IPR031425">
    <property type="entry name" value="NPR1/NH1-interacting"/>
</dbReference>
<dbReference type="PANTHER" id="PTHR33669">
    <property type="entry name" value="PROTEIN NEGATIVE REGULATOR OF RESISTANCE"/>
    <property type="match status" value="1"/>
</dbReference>
<protein>
    <submittedName>
        <fullName evidence="5">Uncharacterized protein</fullName>
    </submittedName>
</protein>
<feature type="compositionally biased region" description="Basic and acidic residues" evidence="4">
    <location>
        <begin position="94"/>
        <end position="117"/>
    </location>
</feature>
<feature type="region of interest" description="Disordered" evidence="4">
    <location>
        <begin position="1"/>
        <end position="25"/>
    </location>
</feature>
<sequence length="117" mass="13147">MDGERRKRKIEQNEQEEDDEEGKMAKFFSLIRSTKEVRERIMGGAAAVGKSREEQKLGNEEKPATTRNPTFRPEDFMEDGQGQPSTVVHASPSKGEKGGKHDEKEKEGDGLDLKLSL</sequence>
<dbReference type="Proteomes" id="UP001188597">
    <property type="component" value="Unassembled WGS sequence"/>
</dbReference>
<dbReference type="AlphaFoldDB" id="A0AA89AVP2"/>
<evidence type="ECO:0000256" key="1">
    <source>
        <dbReference type="ARBA" id="ARBA00004123"/>
    </source>
</evidence>
<dbReference type="PANTHER" id="PTHR33669:SF14">
    <property type="entry name" value="NRR REPRESSOR HOMOLOG 3"/>
    <property type="match status" value="1"/>
</dbReference>
<comment type="similarity">
    <text evidence="2">Belongs to the NPR1-interactor family.</text>
</comment>
<feature type="compositionally biased region" description="Basic and acidic residues" evidence="4">
    <location>
        <begin position="50"/>
        <end position="64"/>
    </location>
</feature>
<evidence type="ECO:0000256" key="2">
    <source>
        <dbReference type="ARBA" id="ARBA00009937"/>
    </source>
</evidence>
<evidence type="ECO:0000256" key="4">
    <source>
        <dbReference type="SAM" id="MobiDB-lite"/>
    </source>
</evidence>
<evidence type="ECO:0000313" key="5">
    <source>
        <dbReference type="EMBL" id="KAK3016997.1"/>
    </source>
</evidence>
<accession>A0AA89AVP2</accession>
<proteinExistence type="inferred from homology"/>
<feature type="region of interest" description="Disordered" evidence="4">
    <location>
        <begin position="43"/>
        <end position="117"/>
    </location>
</feature>
<evidence type="ECO:0000313" key="6">
    <source>
        <dbReference type="Proteomes" id="UP001188597"/>
    </source>
</evidence>
<keyword evidence="3" id="KW-0539">Nucleus</keyword>
<dbReference type="EMBL" id="JAVXUP010001032">
    <property type="protein sequence ID" value="KAK3016997.1"/>
    <property type="molecule type" value="Genomic_DNA"/>
</dbReference>
<gene>
    <name evidence="5" type="ORF">RJ639_006563</name>
</gene>
<dbReference type="GO" id="GO:0005634">
    <property type="term" value="C:nucleus"/>
    <property type="evidence" value="ECO:0007669"/>
    <property type="project" value="UniProtKB-SubCell"/>
</dbReference>
<keyword evidence="6" id="KW-1185">Reference proteome</keyword>
<comment type="caution">
    <text evidence="5">The sequence shown here is derived from an EMBL/GenBank/DDBJ whole genome shotgun (WGS) entry which is preliminary data.</text>
</comment>